<evidence type="ECO:0000313" key="14">
    <source>
        <dbReference type="Proteomes" id="UP000253034"/>
    </source>
</evidence>
<dbReference type="SUPFAM" id="SSF52172">
    <property type="entry name" value="CheY-like"/>
    <property type="match status" value="1"/>
</dbReference>
<dbReference type="Pfam" id="PF00072">
    <property type="entry name" value="Response_reg"/>
    <property type="match status" value="1"/>
</dbReference>
<keyword evidence="7" id="KW-0238">DNA-binding</keyword>
<dbReference type="PANTHER" id="PTHR42713">
    <property type="entry name" value="HISTIDINE KINASE-RELATED"/>
    <property type="match status" value="1"/>
</dbReference>
<dbReference type="GO" id="GO:0005737">
    <property type="term" value="C:cytoplasm"/>
    <property type="evidence" value="ECO:0007669"/>
    <property type="project" value="UniProtKB-SubCell"/>
</dbReference>
<gene>
    <name evidence="13" type="ORF">DFR58_103109</name>
</gene>
<name>A0A369BI50_9FIRM</name>
<keyword evidence="14" id="KW-1185">Reference proteome</keyword>
<accession>A0A369BI50</accession>
<dbReference type="InterPro" id="IPR001789">
    <property type="entry name" value="Sig_transdc_resp-reg_receiver"/>
</dbReference>
<evidence type="ECO:0000313" key="13">
    <source>
        <dbReference type="EMBL" id="RCX19364.1"/>
    </source>
</evidence>
<evidence type="ECO:0000256" key="9">
    <source>
        <dbReference type="ARBA" id="ARBA00024867"/>
    </source>
</evidence>
<dbReference type="Proteomes" id="UP000253034">
    <property type="component" value="Unassembled WGS sequence"/>
</dbReference>
<dbReference type="Gene3D" id="3.40.50.2300">
    <property type="match status" value="1"/>
</dbReference>
<dbReference type="PROSITE" id="PS50110">
    <property type="entry name" value="RESPONSE_REGULATORY"/>
    <property type="match status" value="1"/>
</dbReference>
<evidence type="ECO:0000259" key="11">
    <source>
        <dbReference type="PROSITE" id="PS01124"/>
    </source>
</evidence>
<feature type="domain" description="HTH araC/xylS-type" evidence="11">
    <location>
        <begin position="432"/>
        <end position="530"/>
    </location>
</feature>
<dbReference type="RefSeq" id="WP_114296430.1">
    <property type="nucleotide sequence ID" value="NZ_QPJT01000003.1"/>
</dbReference>
<dbReference type="GO" id="GO:0000160">
    <property type="term" value="P:phosphorelay signal transduction system"/>
    <property type="evidence" value="ECO:0007669"/>
    <property type="project" value="UniProtKB-KW"/>
</dbReference>
<feature type="domain" description="Response regulatory" evidence="12">
    <location>
        <begin position="3"/>
        <end position="120"/>
    </location>
</feature>
<feature type="modified residue" description="4-aspartylphosphate" evidence="10">
    <location>
        <position position="55"/>
    </location>
</feature>
<dbReference type="InterPro" id="IPR018060">
    <property type="entry name" value="HTH_AraC"/>
</dbReference>
<organism evidence="13 14">
    <name type="scientific">Anaerobacterium chartisolvens</name>
    <dbReference type="NCBI Taxonomy" id="1297424"/>
    <lineage>
        <taxon>Bacteria</taxon>
        <taxon>Bacillati</taxon>
        <taxon>Bacillota</taxon>
        <taxon>Clostridia</taxon>
        <taxon>Eubacteriales</taxon>
        <taxon>Oscillospiraceae</taxon>
        <taxon>Anaerobacterium</taxon>
    </lineage>
</organism>
<keyword evidence="8" id="KW-0804">Transcription</keyword>
<dbReference type="Pfam" id="PF12833">
    <property type="entry name" value="HTH_18"/>
    <property type="match status" value="1"/>
</dbReference>
<evidence type="ECO:0000256" key="5">
    <source>
        <dbReference type="ARBA" id="ARBA00023012"/>
    </source>
</evidence>
<evidence type="ECO:0000256" key="2">
    <source>
        <dbReference type="ARBA" id="ARBA00018672"/>
    </source>
</evidence>
<keyword evidence="4 10" id="KW-0597">Phosphoprotein</keyword>
<dbReference type="SMART" id="SM00342">
    <property type="entry name" value="HTH_ARAC"/>
    <property type="match status" value="1"/>
</dbReference>
<keyword evidence="6" id="KW-0805">Transcription regulation</keyword>
<evidence type="ECO:0000256" key="1">
    <source>
        <dbReference type="ARBA" id="ARBA00004496"/>
    </source>
</evidence>
<dbReference type="InterPro" id="IPR011006">
    <property type="entry name" value="CheY-like_superfamily"/>
</dbReference>
<keyword evidence="3" id="KW-0963">Cytoplasm</keyword>
<evidence type="ECO:0000259" key="12">
    <source>
        <dbReference type="PROSITE" id="PS50110"/>
    </source>
</evidence>
<dbReference type="SUPFAM" id="SSF46689">
    <property type="entry name" value="Homeodomain-like"/>
    <property type="match status" value="2"/>
</dbReference>
<dbReference type="GO" id="GO:0003700">
    <property type="term" value="F:DNA-binding transcription factor activity"/>
    <property type="evidence" value="ECO:0007669"/>
    <property type="project" value="InterPro"/>
</dbReference>
<dbReference type="Gene3D" id="1.10.10.60">
    <property type="entry name" value="Homeodomain-like"/>
    <property type="match status" value="2"/>
</dbReference>
<dbReference type="PROSITE" id="PS01124">
    <property type="entry name" value="HTH_ARAC_FAMILY_2"/>
    <property type="match status" value="1"/>
</dbReference>
<dbReference type="PANTHER" id="PTHR42713:SF3">
    <property type="entry name" value="TRANSCRIPTIONAL REGULATORY PROTEIN HPTR"/>
    <property type="match status" value="1"/>
</dbReference>
<reference evidence="13 14" key="1">
    <citation type="submission" date="2018-07" db="EMBL/GenBank/DDBJ databases">
        <title>Genomic Encyclopedia of Type Strains, Phase IV (KMG-IV): sequencing the most valuable type-strain genomes for metagenomic binning, comparative biology and taxonomic classification.</title>
        <authorList>
            <person name="Goeker M."/>
        </authorList>
    </citation>
    <scope>NUCLEOTIDE SEQUENCE [LARGE SCALE GENOMIC DNA]</scope>
    <source>
        <strain evidence="13 14">DSM 27016</strain>
    </source>
</reference>
<dbReference type="AlphaFoldDB" id="A0A369BI50"/>
<comment type="caution">
    <text evidence="13">The sequence shown here is derived from an EMBL/GenBank/DDBJ whole genome shotgun (WGS) entry which is preliminary data.</text>
</comment>
<sequence length="538" mass="62841">MYKVMIVDDEILVRIGLKSTIDWESLGFTVVAEASNGEQALEYYRTHKPDVILTDIRMPKKDGLWLTETIKKENPRVKILILTCYDDFSYAREALKLGASDYILKSEVEDEELIKIMEDIYQSLNDENQKQEKYIYLQHQINSNISVLKEKMLNDLVKSSIKAEGSFYSKCRELNFEAEGKEFFMVSMYRDDVEKCSSLSDKGLQLMNFAIENITSEILNENNINFLSCKNERSLLLLLSGDPIGEGMILSAFNRIRASVEQYLNIPLSVVISRKFDDLRLTGQIYEECEKKARMIFYSEESGIIRASNTEFQDADMVEVKKRYVQVLLNYLDEEIAEKALQVVDQLEVFFKQSLVEPIQVRIFYSNLISSILEYYNSYFAEGDPKDYSDYYNSAMSVVRLKDMTALIKEFMVNIAKHIEQYRINNSNRIIHRAIDYIDKHYAQEVSLQSLALHLNLSKHYVCYLFKKETGDNISHYINKVRIEKAKHLILESNYKIKEIYDRLGFSDQQYFCKIFKKITGMTVVQYRDSILKKQKIG</sequence>
<evidence type="ECO:0000256" key="7">
    <source>
        <dbReference type="ARBA" id="ARBA00023125"/>
    </source>
</evidence>
<dbReference type="CDD" id="cd17536">
    <property type="entry name" value="REC_YesN-like"/>
    <property type="match status" value="1"/>
</dbReference>
<dbReference type="InterPro" id="IPR009057">
    <property type="entry name" value="Homeodomain-like_sf"/>
</dbReference>
<evidence type="ECO:0000256" key="10">
    <source>
        <dbReference type="PROSITE-ProRule" id="PRU00169"/>
    </source>
</evidence>
<dbReference type="EMBL" id="QPJT01000003">
    <property type="protein sequence ID" value="RCX19364.1"/>
    <property type="molecule type" value="Genomic_DNA"/>
</dbReference>
<protein>
    <recommendedName>
        <fullName evidence="2">Stage 0 sporulation protein A homolog</fullName>
    </recommendedName>
</protein>
<evidence type="ECO:0000256" key="4">
    <source>
        <dbReference type="ARBA" id="ARBA00022553"/>
    </source>
</evidence>
<evidence type="ECO:0000256" key="3">
    <source>
        <dbReference type="ARBA" id="ARBA00022490"/>
    </source>
</evidence>
<dbReference type="InterPro" id="IPR051552">
    <property type="entry name" value="HptR"/>
</dbReference>
<evidence type="ECO:0000256" key="6">
    <source>
        <dbReference type="ARBA" id="ARBA00023015"/>
    </source>
</evidence>
<evidence type="ECO:0000256" key="8">
    <source>
        <dbReference type="ARBA" id="ARBA00023163"/>
    </source>
</evidence>
<dbReference type="GO" id="GO:0043565">
    <property type="term" value="F:sequence-specific DNA binding"/>
    <property type="evidence" value="ECO:0007669"/>
    <property type="project" value="InterPro"/>
</dbReference>
<dbReference type="OrthoDB" id="9794370at2"/>
<dbReference type="SMART" id="SM00448">
    <property type="entry name" value="REC"/>
    <property type="match status" value="1"/>
</dbReference>
<proteinExistence type="predicted"/>
<comment type="subcellular location">
    <subcellularLocation>
        <location evidence="1">Cytoplasm</location>
    </subcellularLocation>
</comment>
<comment type="function">
    <text evidence="9">May play the central regulatory role in sporulation. It may be an element of the effector pathway responsible for the activation of sporulation genes in response to nutritional stress. Spo0A may act in concert with spo0H (a sigma factor) to control the expression of some genes that are critical to the sporulation process.</text>
</comment>
<keyword evidence="5" id="KW-0902">Two-component regulatory system</keyword>